<name>A0A401LNM8_9BACE</name>
<accession>A0A401LNM8</accession>
<proteinExistence type="predicted"/>
<gene>
    <name evidence="1" type="ORF">KGMB02408_00830</name>
</gene>
<evidence type="ECO:0000313" key="2">
    <source>
        <dbReference type="Proteomes" id="UP000288079"/>
    </source>
</evidence>
<dbReference type="EMBL" id="BHWB01000001">
    <property type="protein sequence ID" value="GCB33138.1"/>
    <property type="molecule type" value="Genomic_DNA"/>
</dbReference>
<protein>
    <submittedName>
        <fullName evidence="1">Uncharacterized protein</fullName>
    </submittedName>
</protein>
<dbReference type="Proteomes" id="UP000288079">
    <property type="component" value="Unassembled WGS sequence"/>
</dbReference>
<evidence type="ECO:0000313" key="1">
    <source>
        <dbReference type="EMBL" id="GCB33138.1"/>
    </source>
</evidence>
<keyword evidence="2" id="KW-1185">Reference proteome</keyword>
<reference evidence="1 2" key="1">
    <citation type="submission" date="2018-10" db="EMBL/GenBank/DDBJ databases">
        <title>Draft Genome Sequence of Bacteroides sp. KCTC 15687.</title>
        <authorList>
            <person name="Yu S.Y."/>
            <person name="Kim J.S."/>
            <person name="Oh B.S."/>
            <person name="Park S.H."/>
            <person name="Kang S.W."/>
            <person name="Park J.E."/>
            <person name="Choi S.H."/>
            <person name="Han K.I."/>
            <person name="Lee K.C."/>
            <person name="Eom M.K."/>
            <person name="Suh M.K."/>
            <person name="Lee D.H."/>
            <person name="Yoon H."/>
            <person name="Kim B."/>
            <person name="Yang S.J."/>
            <person name="Lee J.S."/>
            <person name="Lee J.H."/>
        </authorList>
    </citation>
    <scope>NUCLEOTIDE SEQUENCE [LARGE SCALE GENOMIC DNA]</scope>
    <source>
        <strain evidence="1 2">KCTC 15687</strain>
    </source>
</reference>
<organism evidence="1 2">
    <name type="scientific">Bacteroides faecalis</name>
    <dbReference type="NCBI Taxonomy" id="2447885"/>
    <lineage>
        <taxon>Bacteria</taxon>
        <taxon>Pseudomonadati</taxon>
        <taxon>Bacteroidota</taxon>
        <taxon>Bacteroidia</taxon>
        <taxon>Bacteroidales</taxon>
        <taxon>Bacteroidaceae</taxon>
        <taxon>Bacteroides</taxon>
    </lineage>
</organism>
<comment type="caution">
    <text evidence="1">The sequence shown here is derived from an EMBL/GenBank/DDBJ whole genome shotgun (WGS) entry which is preliminary data.</text>
</comment>
<dbReference type="AlphaFoldDB" id="A0A401LNM8"/>
<sequence length="64" mass="7725">MEIVLKQDVFPHELTKLIENCMQMSRNPPKVKKNCNWYIYQISEYMTKYEIYFIGIFSKDLITG</sequence>